<dbReference type="GeneID" id="66538693"/>
<dbReference type="RefSeq" id="WP_002957332.1">
    <property type="nucleotide sequence ID" value="NC_020555.1"/>
</dbReference>
<dbReference type="SMART" id="SM00905">
    <property type="entry name" value="FolB"/>
    <property type="match status" value="1"/>
</dbReference>
<feature type="domain" description="Dihydroneopterin aldolase/epimerase" evidence="1">
    <location>
        <begin position="7"/>
        <end position="109"/>
    </location>
</feature>
<dbReference type="NCBIfam" id="TIGR00526">
    <property type="entry name" value="folB_dom"/>
    <property type="match status" value="1"/>
</dbReference>
<dbReference type="EC" id="4.1.2.25" evidence="2"/>
<dbReference type="SUPFAM" id="SSF55620">
    <property type="entry name" value="Tetrahydrobiopterin biosynthesis enzymes-like"/>
    <property type="match status" value="1"/>
</dbReference>
<keyword evidence="4" id="KW-1185">Reference proteome</keyword>
<sequence length="112" mass="12430">MSANITLHIENVRIQAIIGILEQERHAPQPIEINAEITYAYTDTFLDYVGICNLITTSLQNNAYGLLEVALLDMAKILKTQHSNIQKLSLCIKKPTILKSCVVGASITQDFT</sequence>
<dbReference type="Proteomes" id="UP000006036">
    <property type="component" value="Chromosome 1"/>
</dbReference>
<reference evidence="2 5" key="2">
    <citation type="journal article" date="2012" name="J. Bacteriol.">
        <title>Complete Genome Sequence of Helicobacter cinaedi Type Strain ATCC BAA-847.</title>
        <authorList>
            <person name="Miyoshi-Akiyama T."/>
            <person name="Takeshita N."/>
            <person name="Ohmagari N."/>
            <person name="Kirikae T."/>
        </authorList>
    </citation>
    <scope>NUCLEOTIDE SEQUENCE [LARGE SCALE GENOMIC DNA]</scope>
    <source>
        <strain evidence="2 5">ATCC BAA-847</strain>
    </source>
</reference>
<organism evidence="2 5">
    <name type="scientific">Helicobacter cinaedi CCUG 18818 = ATCC BAA-847</name>
    <dbReference type="NCBI Taxonomy" id="537971"/>
    <lineage>
        <taxon>Bacteria</taxon>
        <taxon>Pseudomonadati</taxon>
        <taxon>Campylobacterota</taxon>
        <taxon>Epsilonproteobacteria</taxon>
        <taxon>Campylobacterales</taxon>
        <taxon>Helicobacteraceae</taxon>
        <taxon>Helicobacter</taxon>
    </lineage>
</organism>
<dbReference type="InterPro" id="IPR006157">
    <property type="entry name" value="FolB_dom"/>
</dbReference>
<dbReference type="EMBL" id="AP012492">
    <property type="protein sequence ID" value="BAM31454.1"/>
    <property type="molecule type" value="Genomic_DNA"/>
</dbReference>
<dbReference type="Proteomes" id="UP000005755">
    <property type="component" value="Unassembled WGS sequence"/>
</dbReference>
<dbReference type="InterPro" id="IPR043133">
    <property type="entry name" value="GTP-CH-I_C/QueF"/>
</dbReference>
<evidence type="ECO:0000313" key="3">
    <source>
        <dbReference type="EMBL" id="EFR47444.1"/>
    </source>
</evidence>
<dbReference type="Gene3D" id="3.30.1130.10">
    <property type="match status" value="1"/>
</dbReference>
<evidence type="ECO:0000313" key="2">
    <source>
        <dbReference type="EMBL" id="BAM31454.1"/>
    </source>
</evidence>
<reference evidence="2" key="3">
    <citation type="submission" date="2012-07" db="EMBL/GenBank/DDBJ databases">
        <authorList>
            <person name="Akiyama T."/>
            <person name="Takeshita N."/>
            <person name="Ohmagari N."/>
            <person name="Kirikae T."/>
        </authorList>
    </citation>
    <scope>NUCLEOTIDE SEQUENCE</scope>
    <source>
        <strain evidence="2">ATCC BAA-847</strain>
    </source>
</reference>
<dbReference type="GO" id="GO:0006760">
    <property type="term" value="P:folic acid-containing compound metabolic process"/>
    <property type="evidence" value="ECO:0007669"/>
    <property type="project" value="InterPro"/>
</dbReference>
<keyword evidence="2" id="KW-0456">Lyase</keyword>
<evidence type="ECO:0000259" key="1">
    <source>
        <dbReference type="SMART" id="SM00905"/>
    </source>
</evidence>
<evidence type="ECO:0000313" key="5">
    <source>
        <dbReference type="Proteomes" id="UP000006036"/>
    </source>
</evidence>
<reference evidence="4" key="4">
    <citation type="journal article" date="2014" name="Genome Announc.">
        <title>Draft genome sequences of six enterohepatic helicobacter species isolated from humans and one from rhesus macaques.</title>
        <authorList>
            <person name="Shen Z."/>
            <person name="Sheh A."/>
            <person name="Young S.K."/>
            <person name="Abouelliel A."/>
            <person name="Ward D.V."/>
            <person name="Earl A.M."/>
            <person name="Fox J.G."/>
        </authorList>
    </citation>
    <scope>NUCLEOTIDE SEQUENCE [LARGE SCALE GENOMIC DNA]</scope>
    <source>
        <strain evidence="4">CCUG 18818</strain>
    </source>
</reference>
<dbReference type="Pfam" id="PF02152">
    <property type="entry name" value="FolB"/>
    <property type="match status" value="1"/>
</dbReference>
<dbReference type="KEGG" id="hcb:HCBAA847_0200"/>
<accession>A0AAI8QG80</accession>
<dbReference type="AlphaFoldDB" id="A0AAI8QG80"/>
<gene>
    <name evidence="3" type="primary">folB</name>
    <name evidence="2" type="ORF">HCBAA847_0200</name>
    <name evidence="3" type="ORF">HCCG_01992</name>
</gene>
<protein>
    <submittedName>
        <fullName evidence="2">Dihydroneopterin aldolase</fullName>
        <ecNumber evidence="2">4.1.2.25</ecNumber>
    </submittedName>
</protein>
<proteinExistence type="predicted"/>
<dbReference type="EMBL" id="DS990393">
    <property type="protein sequence ID" value="EFR47444.1"/>
    <property type="molecule type" value="Genomic_DNA"/>
</dbReference>
<evidence type="ECO:0000313" key="4">
    <source>
        <dbReference type="Proteomes" id="UP000005755"/>
    </source>
</evidence>
<name>A0AAI8QG80_9HELI</name>
<dbReference type="GO" id="GO:0004150">
    <property type="term" value="F:dihydroneopterin aldolase activity"/>
    <property type="evidence" value="ECO:0007669"/>
    <property type="project" value="UniProtKB-EC"/>
</dbReference>
<reference evidence="3" key="1">
    <citation type="submission" date="2008-08" db="EMBL/GenBank/DDBJ databases">
        <title>Annotation of Helicobacter cinaedi strain CCUG 18818.</title>
        <authorList>
            <consortium name="The Broad Institute Genome Sequencing Platform"/>
            <person name="Fox J.G."/>
            <person name="Shen Z."/>
            <person name="Charoenlap N."/>
            <person name="Schauer D.B."/>
            <person name="Ward D."/>
            <person name="Mehta T."/>
            <person name="Young S."/>
            <person name="Jaffe D."/>
            <person name="Gnerre S."/>
            <person name="Berlin A."/>
            <person name="Heiman D."/>
            <person name="Hepburn T."/>
            <person name="Shea T."/>
            <person name="Sykes S."/>
            <person name="Alvarado L."/>
            <person name="Kodira C."/>
            <person name="Borodovsky M."/>
            <person name="Lander E."/>
            <person name="Galagan J."/>
            <person name="Nusbaum C."/>
            <person name="Birren B."/>
        </authorList>
    </citation>
    <scope>NUCLEOTIDE SEQUENCE</scope>
    <source>
        <strain evidence="3">CCUG 18818</strain>
    </source>
</reference>